<evidence type="ECO:0000313" key="3">
    <source>
        <dbReference type="Proteomes" id="UP000199365"/>
    </source>
</evidence>
<feature type="transmembrane region" description="Helical" evidence="1">
    <location>
        <begin position="12"/>
        <end position="35"/>
    </location>
</feature>
<keyword evidence="1" id="KW-1133">Transmembrane helix</keyword>
<proteinExistence type="predicted"/>
<dbReference type="AlphaFoldDB" id="A0A1H1JH00"/>
<feature type="transmembrane region" description="Helical" evidence="1">
    <location>
        <begin position="67"/>
        <end position="86"/>
    </location>
</feature>
<accession>A0A1H1JH00</accession>
<dbReference type="Proteomes" id="UP000199365">
    <property type="component" value="Unassembled WGS sequence"/>
</dbReference>
<dbReference type="EMBL" id="FNKX01000002">
    <property type="protein sequence ID" value="SDR49182.1"/>
    <property type="molecule type" value="Genomic_DNA"/>
</dbReference>
<feature type="transmembrane region" description="Helical" evidence="1">
    <location>
        <begin position="42"/>
        <end position="61"/>
    </location>
</feature>
<sequence length="98" mass="10474">MDHTHCCAAMSIPNAFIGIAILSCLMSVAVLGSLFRAQVPGIRHWCVASGLLAVAATLLLFRRSDIVVLGASALLLLASLLAIHGFRRFFHRQTAETA</sequence>
<protein>
    <recommendedName>
        <fullName evidence="4">MerC mercury resistance protein</fullName>
    </recommendedName>
</protein>
<organism evidence="2 3">
    <name type="scientific">Paraburkholderia tuberum</name>
    <dbReference type="NCBI Taxonomy" id="157910"/>
    <lineage>
        <taxon>Bacteria</taxon>
        <taxon>Pseudomonadati</taxon>
        <taxon>Pseudomonadota</taxon>
        <taxon>Betaproteobacteria</taxon>
        <taxon>Burkholderiales</taxon>
        <taxon>Burkholderiaceae</taxon>
        <taxon>Paraburkholderia</taxon>
    </lineage>
</organism>
<dbReference type="STRING" id="157910.SAMN05445850_4817"/>
<name>A0A1H1JH00_9BURK</name>
<evidence type="ECO:0000313" key="2">
    <source>
        <dbReference type="EMBL" id="SDR49182.1"/>
    </source>
</evidence>
<dbReference type="RefSeq" id="WP_244145035.1">
    <property type="nucleotide sequence ID" value="NZ_FNKX01000002.1"/>
</dbReference>
<evidence type="ECO:0008006" key="4">
    <source>
        <dbReference type="Google" id="ProtNLM"/>
    </source>
</evidence>
<keyword evidence="3" id="KW-1185">Reference proteome</keyword>
<reference evidence="3" key="1">
    <citation type="submission" date="2016-10" db="EMBL/GenBank/DDBJ databases">
        <authorList>
            <person name="Varghese N."/>
            <person name="Submissions S."/>
        </authorList>
    </citation>
    <scope>NUCLEOTIDE SEQUENCE [LARGE SCALE GENOMIC DNA]</scope>
    <source>
        <strain evidence="3">DUS833</strain>
    </source>
</reference>
<gene>
    <name evidence="2" type="ORF">SAMN05445850_4817</name>
</gene>
<evidence type="ECO:0000256" key="1">
    <source>
        <dbReference type="SAM" id="Phobius"/>
    </source>
</evidence>
<keyword evidence="1" id="KW-0812">Transmembrane</keyword>
<keyword evidence="1" id="KW-0472">Membrane</keyword>